<evidence type="ECO:0000313" key="3">
    <source>
        <dbReference type="Proteomes" id="UP001372834"/>
    </source>
</evidence>
<dbReference type="PANTHER" id="PTHR16442">
    <property type="entry name" value="RING FINGER PROTEIN 17"/>
    <property type="match status" value="1"/>
</dbReference>
<reference evidence="2 3" key="1">
    <citation type="submission" date="2023-10" db="EMBL/GenBank/DDBJ databases">
        <title>Genomes of two closely related lineages of the louse Polyplax serrata with different host specificities.</title>
        <authorList>
            <person name="Martinu J."/>
            <person name="Tarabai H."/>
            <person name="Stefka J."/>
            <person name="Hypsa V."/>
        </authorList>
    </citation>
    <scope>NUCLEOTIDE SEQUENCE [LARGE SCALE GENOMIC DNA]</scope>
    <source>
        <strain evidence="2">HR10_N</strain>
    </source>
</reference>
<protein>
    <recommendedName>
        <fullName evidence="1">Tudor domain-containing protein</fullName>
    </recommendedName>
</protein>
<dbReference type="SMART" id="SM00333">
    <property type="entry name" value="TUDOR"/>
    <property type="match status" value="4"/>
</dbReference>
<gene>
    <name evidence="2" type="ORF">RUM43_003808</name>
</gene>
<dbReference type="Gene3D" id="2.30.30.140">
    <property type="match status" value="4"/>
</dbReference>
<dbReference type="PANTHER" id="PTHR16442:SF1">
    <property type="entry name" value="RING FINGER PROTEIN 17"/>
    <property type="match status" value="1"/>
</dbReference>
<organism evidence="2 3">
    <name type="scientific">Polyplax serrata</name>
    <name type="common">Common mouse louse</name>
    <dbReference type="NCBI Taxonomy" id="468196"/>
    <lineage>
        <taxon>Eukaryota</taxon>
        <taxon>Metazoa</taxon>
        <taxon>Ecdysozoa</taxon>
        <taxon>Arthropoda</taxon>
        <taxon>Hexapoda</taxon>
        <taxon>Insecta</taxon>
        <taxon>Pterygota</taxon>
        <taxon>Neoptera</taxon>
        <taxon>Paraneoptera</taxon>
        <taxon>Psocodea</taxon>
        <taxon>Troctomorpha</taxon>
        <taxon>Phthiraptera</taxon>
        <taxon>Anoplura</taxon>
        <taxon>Polyplacidae</taxon>
        <taxon>Polyplax</taxon>
    </lineage>
</organism>
<dbReference type="InterPro" id="IPR002999">
    <property type="entry name" value="Tudor"/>
</dbReference>
<feature type="domain" description="Tudor" evidence="1">
    <location>
        <begin position="466"/>
        <end position="525"/>
    </location>
</feature>
<dbReference type="Pfam" id="PF00567">
    <property type="entry name" value="TUDOR"/>
    <property type="match status" value="4"/>
</dbReference>
<dbReference type="InterPro" id="IPR035437">
    <property type="entry name" value="SNase_OB-fold_sf"/>
</dbReference>
<dbReference type="AlphaFoldDB" id="A0AAN8PG45"/>
<dbReference type="FunFam" id="2.30.30.140:FF:000018">
    <property type="entry name" value="Serine/threonine-protein kinase 31"/>
    <property type="match status" value="2"/>
</dbReference>
<name>A0AAN8PG45_POLSC</name>
<dbReference type="Gene3D" id="2.40.50.90">
    <property type="match status" value="2"/>
</dbReference>
<dbReference type="EMBL" id="JAWJWE010000036">
    <property type="protein sequence ID" value="KAK6629987.1"/>
    <property type="molecule type" value="Genomic_DNA"/>
</dbReference>
<sequence length="1255" mass="142697">MVVVLPNTKFILIYKGLHELLYLEEKKHLQKLQEAFECRKNCLCKLPDELVSNIKDSSFLLSKFGEHVRKPREKQPSHLISETSRDDPKIDFGDGIEDLLRVYCALDSFSPHGPSHPKNNYEENLQGGIAPFEKSKTIPLDLTTPTIVRATKRNLMKNGNSVMNDFKTSNLDYFKQNKIYSISLTHVRGPDDFYVTLTSQLVKRKSMEKAICEFTLEPPQTVIEGQIYLVKYKFNSNWYRVKVIEKGPIYVTVINLDYGDTHRVAASRILRIVYQSTLGATDIVEMVSKELTTQGGIPFQVPKLKCIPAALLSQLPMAVKCKIFNCRPKGEEWNPQSKAIMKQIAKWTGTVFVEKIRKDYLEVDLRNIHPVNELEKQIGSMRVLLNSFEGGQSAGKGREVSTVLDSYPSQILPQSGEILDVVVTHVNSPSNFYVQTTQANAVALCNLTKDLQNHYDRFTEKGVIYNPKIGMACVALFSADKQWYRAKIVGIPTKKHLQVFYIDYGNEEIVEWKMARKLQEQFQSLAPLAFNCSLSRSGSLGTDSSEWLDKANAHLKSSLHCGVHRIEISKIMYTPDPKLLVHLYTKSKMQNYFTEDIENGVNAIDECPTIGFNEEYKPAEEDVVNVEQTQVKVRRSIFLSGEAEPSRDISPDCSRELSEPLEGARSLFVGQQPTSDCSTTIRRNIRKSLNILAPFLQLTYWSPFAKPVVPWDSLPFLYRESHGGGEVEQQVFKSGPPGIWITGWPNSDPGTTWDSYQHLFLNPGRNAHAQRTPLERKKSNSSGKLEVRNDTCAILKNHRIQENVEDLFRPKIHILSVESPSHIYVTFPDLLVGMVKLHKELNSFYKNSLPLEGDKKWTAGERCVIYSYLENTWCRAVVLEVLSSDQVKVFLVDTAKIVTESFSNLRLLNESFQKYPPCAIKCHMSDVYPVGDSWPATSCEFLISEIDSFNEIYITKRGEIKQGSLPVELWVQGQTRTWENNDSTGQLTNKQINWISLNRLMVNEGLALPLTRNTILSCLMLGENLSASPSRSERTELKVNNKNVKVESSCSSLISRNQWLPPMPLKRSSFIGVPTYVGAETEIYLYDVEEDGDKLKHIKEKLSHKYDDSEPDISNFWVAGDMCIAKYHGDNSWYRGTILKVNENQSYNVHFIDYGNTEICTASELRKELELTEIPILTHKFYLPKNKSLSEMTTWPTSTIDFLHYSIVDKKCLINVMEYSADPNKPSIASMHIIEGNVDVSLYLQKNGILGFELA</sequence>
<comment type="caution">
    <text evidence="2">The sequence shown here is derived from an EMBL/GenBank/DDBJ whole genome shotgun (WGS) entry which is preliminary data.</text>
</comment>
<dbReference type="PROSITE" id="PS50304">
    <property type="entry name" value="TUDOR"/>
    <property type="match status" value="3"/>
</dbReference>
<proteinExistence type="predicted"/>
<evidence type="ECO:0000313" key="2">
    <source>
        <dbReference type="EMBL" id="KAK6629987.1"/>
    </source>
</evidence>
<evidence type="ECO:0000259" key="1">
    <source>
        <dbReference type="PROSITE" id="PS50304"/>
    </source>
</evidence>
<dbReference type="Proteomes" id="UP001372834">
    <property type="component" value="Unassembled WGS sequence"/>
</dbReference>
<dbReference type="CDD" id="cd20379">
    <property type="entry name" value="Tudor_dTUD-like"/>
    <property type="match status" value="2"/>
</dbReference>
<dbReference type="SUPFAM" id="SSF63748">
    <property type="entry name" value="Tudor/PWWP/MBT"/>
    <property type="match status" value="4"/>
</dbReference>
<feature type="domain" description="Tudor" evidence="1">
    <location>
        <begin position="1116"/>
        <end position="1175"/>
    </location>
</feature>
<accession>A0AAN8PG45</accession>
<dbReference type="GO" id="GO:0005737">
    <property type="term" value="C:cytoplasm"/>
    <property type="evidence" value="ECO:0007669"/>
    <property type="project" value="UniProtKB-ARBA"/>
</dbReference>
<feature type="domain" description="Tudor" evidence="1">
    <location>
        <begin position="856"/>
        <end position="915"/>
    </location>
</feature>